<keyword evidence="2" id="KW-1185">Reference proteome</keyword>
<dbReference type="AlphaFoldDB" id="A0A319A0D4"/>
<dbReference type="Gene3D" id="1.25.40.20">
    <property type="entry name" value="Ankyrin repeat-containing domain"/>
    <property type="match status" value="1"/>
</dbReference>
<gene>
    <name evidence="1" type="ORF">BP01DRAFT_38556</name>
</gene>
<proteinExistence type="predicted"/>
<name>A0A319A0D4_9EURO</name>
<accession>A0A319A0D4</accession>
<dbReference type="EMBL" id="KZ821230">
    <property type="protein sequence ID" value="PYH45758.1"/>
    <property type="molecule type" value="Genomic_DNA"/>
</dbReference>
<protein>
    <submittedName>
        <fullName evidence="1">Uncharacterized protein</fullName>
    </submittedName>
</protein>
<dbReference type="Proteomes" id="UP000248349">
    <property type="component" value="Unassembled WGS sequence"/>
</dbReference>
<dbReference type="GeneID" id="37078839"/>
<organism evidence="1 2">
    <name type="scientific">Aspergillus saccharolyticus JOP 1030-1</name>
    <dbReference type="NCBI Taxonomy" id="1450539"/>
    <lineage>
        <taxon>Eukaryota</taxon>
        <taxon>Fungi</taxon>
        <taxon>Dikarya</taxon>
        <taxon>Ascomycota</taxon>
        <taxon>Pezizomycotina</taxon>
        <taxon>Eurotiomycetes</taxon>
        <taxon>Eurotiomycetidae</taxon>
        <taxon>Eurotiales</taxon>
        <taxon>Aspergillaceae</taxon>
        <taxon>Aspergillus</taxon>
        <taxon>Aspergillus subgen. Circumdati</taxon>
    </lineage>
</organism>
<dbReference type="OrthoDB" id="539213at2759"/>
<evidence type="ECO:0000313" key="1">
    <source>
        <dbReference type="EMBL" id="PYH45758.1"/>
    </source>
</evidence>
<dbReference type="SUPFAM" id="SSF48403">
    <property type="entry name" value="Ankyrin repeat"/>
    <property type="match status" value="1"/>
</dbReference>
<reference evidence="1 2" key="1">
    <citation type="submission" date="2016-12" db="EMBL/GenBank/DDBJ databases">
        <title>The genomes of Aspergillus section Nigri reveals drivers in fungal speciation.</title>
        <authorList>
            <consortium name="DOE Joint Genome Institute"/>
            <person name="Vesth T.C."/>
            <person name="Nybo J."/>
            <person name="Theobald S."/>
            <person name="Brandl J."/>
            <person name="Frisvad J.C."/>
            <person name="Nielsen K.F."/>
            <person name="Lyhne E.K."/>
            <person name="Kogle M.E."/>
            <person name="Kuo A."/>
            <person name="Riley R."/>
            <person name="Clum A."/>
            <person name="Nolan M."/>
            <person name="Lipzen A."/>
            <person name="Salamov A."/>
            <person name="Henrissat B."/>
            <person name="Wiebenga A."/>
            <person name="De Vries R.P."/>
            <person name="Grigoriev I.V."/>
            <person name="Mortensen U.H."/>
            <person name="Andersen M.R."/>
            <person name="Baker S.E."/>
        </authorList>
    </citation>
    <scope>NUCLEOTIDE SEQUENCE [LARGE SCALE GENOMIC DNA]</scope>
    <source>
        <strain evidence="1 2">JOP 1030-1</strain>
    </source>
</reference>
<dbReference type="InterPro" id="IPR002110">
    <property type="entry name" value="Ankyrin_rpt"/>
</dbReference>
<evidence type="ECO:0000313" key="2">
    <source>
        <dbReference type="Proteomes" id="UP000248349"/>
    </source>
</evidence>
<dbReference type="RefSeq" id="XP_025431740.1">
    <property type="nucleotide sequence ID" value="XM_025577610.1"/>
</dbReference>
<dbReference type="InterPro" id="IPR036770">
    <property type="entry name" value="Ankyrin_rpt-contain_sf"/>
</dbReference>
<dbReference type="SMART" id="SM00248">
    <property type="entry name" value="ANK"/>
    <property type="match status" value="2"/>
</dbReference>
<sequence length="455" mass="52777">MQLRCRHGLSFHMRGCDERIMNNAVSLWEVVSCILQIAVRSSVVTVKAAVQTGYAKDRSSKNGYQSEQNWGKFPRYCYETEDLDLVNLSVSVPVLRQTLKESLQQRCKNWALPAKKYYKQYTLAEEGYLHGRKVELGIVQPFAEAILHGHCGVVRNVLDAGVHPNKDRDIYGESFWHLAVKTRNIDIVQIFLSFPQTDVNQLTWFGERALDMFTPKRWFWQMTQNPALRALNRSQHQSASEQASVQRDQRLMEILLARGATFTTSHFLGHLVRRPGGPELLRLAIRNGTYRKYSTLHQHMEYCIQHLSPNVLDVMTQECSDVKSIYTGRFIEEVLGNGQRRLRRGHVAHAFATYMIQQGFRLNIYYSLTEFHELAVVLGKMVPRPNFYGSEVLPEKVWRKWARLAWLLLERPEMQCVGFEAWRDPEMILKSPLREATIARRWDEVGALLRAGPRR</sequence>